<comment type="subcellular location">
    <subcellularLocation>
        <location evidence="1">Cell membrane</location>
        <topology evidence="1">Multi-pass membrane protein</topology>
    </subcellularLocation>
</comment>
<evidence type="ECO:0000313" key="13">
    <source>
        <dbReference type="EnsemblMetazoa" id="ISCW014386-PA"/>
    </source>
</evidence>
<evidence type="ECO:0000256" key="11">
    <source>
        <dbReference type="SAM" id="Phobius"/>
    </source>
</evidence>
<name>B7QKK0_IXOSC</name>
<keyword evidence="5 11" id="KW-0812">Transmembrane</keyword>
<dbReference type="GO" id="GO:0005886">
    <property type="term" value="C:plasma membrane"/>
    <property type="evidence" value="ECO:0007669"/>
    <property type="project" value="UniProtKB-SubCell"/>
</dbReference>
<evidence type="ECO:0000256" key="5">
    <source>
        <dbReference type="ARBA" id="ARBA00022692"/>
    </source>
</evidence>
<keyword evidence="3" id="KW-0813">Transport</keyword>
<dbReference type="GO" id="GO:0006814">
    <property type="term" value="P:sodium ion transport"/>
    <property type="evidence" value="ECO:0007669"/>
    <property type="project" value="UniProtKB-KW"/>
</dbReference>
<dbReference type="EMBL" id="ABJB010857206">
    <property type="status" value="NOT_ANNOTATED_CDS"/>
    <property type="molecule type" value="Genomic_DNA"/>
</dbReference>
<dbReference type="HOGENOM" id="CLU_2252985_0_0_1"/>
<evidence type="ECO:0000256" key="8">
    <source>
        <dbReference type="ARBA" id="ARBA00023065"/>
    </source>
</evidence>
<accession>B7QKK0</accession>
<evidence type="ECO:0000256" key="4">
    <source>
        <dbReference type="ARBA" id="ARBA00022475"/>
    </source>
</evidence>
<sequence length="104" mass="11078">MFLTGVVGASTSTISSIINSQATVLYVDVVSQYLKLTKRQALTTTKALAFMSGVIMTLFGILVPYLGSAARIILVLYVGISGPFVELSLALCPLVMVRALRLPL</sequence>
<dbReference type="InterPro" id="IPR038377">
    <property type="entry name" value="Na/Glc_symporter_sf"/>
</dbReference>
<dbReference type="AlphaFoldDB" id="B7QKK0"/>
<proteinExistence type="inferred from homology"/>
<keyword evidence="9 11" id="KW-0472">Membrane</keyword>
<comment type="similarity">
    <text evidence="2">Belongs to the sodium:solute symporter (SSF) (TC 2.A.21) family.</text>
</comment>
<feature type="transmembrane region" description="Helical" evidence="11">
    <location>
        <begin position="47"/>
        <end position="66"/>
    </location>
</feature>
<dbReference type="PROSITE" id="PS50283">
    <property type="entry name" value="NA_SOLUT_SYMP_3"/>
    <property type="match status" value="1"/>
</dbReference>
<keyword evidence="10" id="KW-0739">Sodium transport</keyword>
<dbReference type="InParanoid" id="B7QKK0"/>
<protein>
    <recommendedName>
        <fullName evidence="15">Sodium-dependent multivitamin transporter</fullName>
    </recommendedName>
</protein>
<evidence type="ECO:0000313" key="14">
    <source>
        <dbReference type="Proteomes" id="UP000001555"/>
    </source>
</evidence>
<dbReference type="InterPro" id="IPR051163">
    <property type="entry name" value="Sodium:Solute_Symporter_SSF"/>
</dbReference>
<feature type="transmembrane region" description="Helical" evidence="11">
    <location>
        <begin position="72"/>
        <end position="97"/>
    </location>
</feature>
<reference evidence="13" key="2">
    <citation type="submission" date="2020-05" db="UniProtKB">
        <authorList>
            <consortium name="EnsemblMetazoa"/>
        </authorList>
    </citation>
    <scope>IDENTIFICATION</scope>
    <source>
        <strain evidence="13">wikel</strain>
    </source>
</reference>
<evidence type="ECO:0008006" key="15">
    <source>
        <dbReference type="Google" id="ProtNLM"/>
    </source>
</evidence>
<dbReference type="EMBL" id="DS960353">
    <property type="protein sequence ID" value="EEC19372.1"/>
    <property type="molecule type" value="Genomic_DNA"/>
</dbReference>
<dbReference type="Proteomes" id="UP000001555">
    <property type="component" value="Unassembled WGS sequence"/>
</dbReference>
<keyword evidence="6 11" id="KW-1133">Transmembrane helix</keyword>
<dbReference type="Gene3D" id="1.20.1730.10">
    <property type="entry name" value="Sodium/glucose cotransporter"/>
    <property type="match status" value="1"/>
</dbReference>
<evidence type="ECO:0000256" key="1">
    <source>
        <dbReference type="ARBA" id="ARBA00004651"/>
    </source>
</evidence>
<organism>
    <name type="scientific">Ixodes scapularis</name>
    <name type="common">Black-legged tick</name>
    <name type="synonym">Deer tick</name>
    <dbReference type="NCBI Taxonomy" id="6945"/>
    <lineage>
        <taxon>Eukaryota</taxon>
        <taxon>Metazoa</taxon>
        <taxon>Ecdysozoa</taxon>
        <taxon>Arthropoda</taxon>
        <taxon>Chelicerata</taxon>
        <taxon>Arachnida</taxon>
        <taxon>Acari</taxon>
        <taxon>Parasitiformes</taxon>
        <taxon>Ixodida</taxon>
        <taxon>Ixodoidea</taxon>
        <taxon>Ixodidae</taxon>
        <taxon>Ixodinae</taxon>
        <taxon>Ixodes</taxon>
    </lineage>
</organism>
<dbReference type="PaxDb" id="6945-B7QKK0"/>
<evidence type="ECO:0000256" key="6">
    <source>
        <dbReference type="ARBA" id="ARBA00022989"/>
    </source>
</evidence>
<keyword evidence="7" id="KW-0915">Sodium</keyword>
<evidence type="ECO:0000313" key="12">
    <source>
        <dbReference type="EMBL" id="EEC19372.1"/>
    </source>
</evidence>
<dbReference type="GO" id="GO:0022857">
    <property type="term" value="F:transmembrane transporter activity"/>
    <property type="evidence" value="ECO:0007669"/>
    <property type="project" value="InterPro"/>
</dbReference>
<gene>
    <name evidence="12" type="ORF">IscW_ISCW014386</name>
</gene>
<dbReference type="VEuPathDB" id="VectorBase:ISCW014386"/>
<evidence type="ECO:0000256" key="10">
    <source>
        <dbReference type="ARBA" id="ARBA00023201"/>
    </source>
</evidence>
<keyword evidence="4" id="KW-1003">Cell membrane</keyword>
<dbReference type="PANTHER" id="PTHR42985">
    <property type="entry name" value="SODIUM-COUPLED MONOCARBOXYLATE TRANSPORTER"/>
    <property type="match status" value="1"/>
</dbReference>
<dbReference type="VEuPathDB" id="VectorBase:ISCI014386"/>
<reference evidence="12 14" key="1">
    <citation type="submission" date="2008-03" db="EMBL/GenBank/DDBJ databases">
        <title>Annotation of Ixodes scapularis.</title>
        <authorList>
            <consortium name="Ixodes scapularis Genome Project Consortium"/>
            <person name="Caler E."/>
            <person name="Hannick L.I."/>
            <person name="Bidwell S."/>
            <person name="Joardar V."/>
            <person name="Thiagarajan M."/>
            <person name="Amedeo P."/>
            <person name="Galinsky K.J."/>
            <person name="Schobel S."/>
            <person name="Inman J."/>
            <person name="Hostetler J."/>
            <person name="Miller J."/>
            <person name="Hammond M."/>
            <person name="Megy K."/>
            <person name="Lawson D."/>
            <person name="Kodira C."/>
            <person name="Sutton G."/>
            <person name="Meyer J."/>
            <person name="Hill C.A."/>
            <person name="Birren B."/>
            <person name="Nene V."/>
            <person name="Collins F."/>
            <person name="Alarcon-Chaidez F."/>
            <person name="Wikel S."/>
            <person name="Strausberg R."/>
        </authorList>
    </citation>
    <scope>NUCLEOTIDE SEQUENCE [LARGE SCALE GENOMIC DNA]</scope>
    <source>
        <strain evidence="14">Wikel</strain>
        <strain evidence="12">Wikel colony</strain>
    </source>
</reference>
<dbReference type="EnsemblMetazoa" id="ISCW014386-RA">
    <property type="protein sequence ID" value="ISCW014386-PA"/>
    <property type="gene ID" value="ISCW014386"/>
</dbReference>
<keyword evidence="8" id="KW-0406">Ion transport</keyword>
<evidence type="ECO:0000256" key="2">
    <source>
        <dbReference type="ARBA" id="ARBA00006434"/>
    </source>
</evidence>
<evidence type="ECO:0000256" key="9">
    <source>
        <dbReference type="ARBA" id="ARBA00023136"/>
    </source>
</evidence>
<dbReference type="InterPro" id="IPR001734">
    <property type="entry name" value="Na/solute_symporter"/>
</dbReference>
<dbReference type="EMBL" id="ABJB010374806">
    <property type="status" value="NOT_ANNOTATED_CDS"/>
    <property type="molecule type" value="Genomic_DNA"/>
</dbReference>
<evidence type="ECO:0000256" key="3">
    <source>
        <dbReference type="ARBA" id="ARBA00022448"/>
    </source>
</evidence>
<keyword evidence="14" id="KW-1185">Reference proteome</keyword>
<evidence type="ECO:0000256" key="7">
    <source>
        <dbReference type="ARBA" id="ARBA00023053"/>
    </source>
</evidence>
<dbReference type="PANTHER" id="PTHR42985:SF40">
    <property type="entry name" value="LD47995P-RELATED"/>
    <property type="match status" value="1"/>
</dbReference>